<dbReference type="Gene3D" id="3.30.70.120">
    <property type="match status" value="1"/>
</dbReference>
<dbReference type="PANTHER" id="PTHR30115:SF18">
    <property type="entry name" value="NITROGEN REGULATORY PROTEIN P-II"/>
    <property type="match status" value="1"/>
</dbReference>
<dbReference type="GO" id="GO:0030234">
    <property type="term" value="F:enzyme regulator activity"/>
    <property type="evidence" value="ECO:0007669"/>
    <property type="project" value="InterPro"/>
</dbReference>
<proteinExistence type="inferred from homology"/>
<dbReference type="PANTHER" id="PTHR30115">
    <property type="entry name" value="NITROGEN REGULATORY PROTEIN P-II"/>
    <property type="match status" value="1"/>
</dbReference>
<dbReference type="Pfam" id="PF00543">
    <property type="entry name" value="P-II"/>
    <property type="match status" value="1"/>
</dbReference>
<organism evidence="2 3">
    <name type="scientific">Winmispira thermophila (strain ATCC 49972 / DSM 6192 / RI 19.B1)</name>
    <name type="common">Spirochaeta thermophila</name>
    <dbReference type="NCBI Taxonomy" id="665571"/>
    <lineage>
        <taxon>Bacteria</taxon>
        <taxon>Pseudomonadati</taxon>
        <taxon>Spirochaetota</taxon>
        <taxon>Spirochaetia</taxon>
        <taxon>Winmispirales</taxon>
        <taxon>Winmispiraceae</taxon>
        <taxon>Winmispira</taxon>
    </lineage>
</organism>
<dbReference type="PaxDb" id="665571-STHERM_c13230"/>
<comment type="similarity">
    <text evidence="1">Belongs to the P(II) protein family.</text>
</comment>
<name>E0RU43_WINT6</name>
<dbReference type="InterPro" id="IPR011322">
    <property type="entry name" value="N-reg_PII-like_a/b"/>
</dbReference>
<evidence type="ECO:0000256" key="1">
    <source>
        <dbReference type="RuleBase" id="RU003936"/>
    </source>
</evidence>
<dbReference type="InterPro" id="IPR017918">
    <property type="entry name" value="N-reg_PII_CS"/>
</dbReference>
<reference evidence="2 3" key="2">
    <citation type="journal article" date="2010" name="J. Bacteriol.">
        <title>Genome sequence of the polysaccharide-degrading, thermophilic anaerobe Spirochaeta thermophila DSM 6192.</title>
        <authorList>
            <person name="Angelov A."/>
            <person name="Liebl S."/>
            <person name="Ballschmiter M."/>
            <person name="Bomeke M."/>
            <person name="Lehmann R."/>
            <person name="Liesegang H."/>
            <person name="Daniel R."/>
            <person name="Liebl W."/>
        </authorList>
    </citation>
    <scope>NUCLEOTIDE SEQUENCE [LARGE SCALE GENOMIC DNA]</scope>
    <source>
        <strain evidence="3">ATCC 49972 / DSM 6192 / RI 19.B1</strain>
    </source>
</reference>
<dbReference type="InterPro" id="IPR015867">
    <property type="entry name" value="N-reg_PII/ATP_PRibTrfase_C"/>
</dbReference>
<dbReference type="PROSITE" id="PS00638">
    <property type="entry name" value="PII_GLNB_CTER"/>
    <property type="match status" value="1"/>
</dbReference>
<dbReference type="EMBL" id="CP001698">
    <property type="protein sequence ID" value="ADN02264.1"/>
    <property type="molecule type" value="Genomic_DNA"/>
</dbReference>
<dbReference type="GO" id="GO:0006808">
    <property type="term" value="P:regulation of nitrogen utilization"/>
    <property type="evidence" value="ECO:0007669"/>
    <property type="project" value="InterPro"/>
</dbReference>
<reference key="1">
    <citation type="submission" date="2009-08" db="EMBL/GenBank/DDBJ databases">
        <title>The genome sequence of Spirochaeta thermophila DSM6192.</title>
        <authorList>
            <person name="Angelov A."/>
            <person name="Mientus M."/>
            <person name="Wittenberg S."/>
            <person name="Lehmann R."/>
            <person name="Liesegang H."/>
            <person name="Daniel R."/>
            <person name="Liebl W."/>
        </authorList>
    </citation>
    <scope>NUCLEOTIDE SEQUENCE</scope>
    <source>
        <strain>DSM 6192</strain>
    </source>
</reference>
<dbReference type="KEGG" id="sta:STHERM_c13230"/>
<dbReference type="GO" id="GO:0005524">
    <property type="term" value="F:ATP binding"/>
    <property type="evidence" value="ECO:0007669"/>
    <property type="project" value="TreeGrafter"/>
</dbReference>
<dbReference type="eggNOG" id="COG0347">
    <property type="taxonomic scope" value="Bacteria"/>
</dbReference>
<dbReference type="RefSeq" id="WP_013314105.1">
    <property type="nucleotide sequence ID" value="NC_014484.1"/>
</dbReference>
<dbReference type="HOGENOM" id="CLU_082268_0_0_12"/>
<sequence length="113" mass="12590">MKLIIAYIQPHKLNAVKEELYKREIYKMSVTNALGAGQQKGFTEQYRGVITEVNLLKKVRLEIAVNDDYVEPTIEGIIAGARSGKIGDGKIFVLPLEECVRIRTGERGNEAIG</sequence>
<dbReference type="SMART" id="SM00938">
    <property type="entry name" value="P-II"/>
    <property type="match status" value="1"/>
</dbReference>
<dbReference type="Proteomes" id="UP000001296">
    <property type="component" value="Chromosome"/>
</dbReference>
<dbReference type="AlphaFoldDB" id="E0RU43"/>
<accession>E0RU43</accession>
<protein>
    <submittedName>
        <fullName evidence="2">Transcriptional regulatory protein</fullName>
    </submittedName>
</protein>
<gene>
    <name evidence="2" type="ordered locus">STHERM_c13230</name>
</gene>
<dbReference type="PRINTS" id="PR00340">
    <property type="entry name" value="PIIGLNB"/>
</dbReference>
<dbReference type="PROSITE" id="PS51343">
    <property type="entry name" value="PII_GLNB_DOM"/>
    <property type="match status" value="1"/>
</dbReference>
<evidence type="ECO:0000313" key="2">
    <source>
        <dbReference type="EMBL" id="ADN02264.1"/>
    </source>
</evidence>
<dbReference type="InterPro" id="IPR002187">
    <property type="entry name" value="N-reg_PII"/>
</dbReference>
<evidence type="ECO:0000313" key="3">
    <source>
        <dbReference type="Proteomes" id="UP000001296"/>
    </source>
</evidence>
<dbReference type="GO" id="GO:0005829">
    <property type="term" value="C:cytosol"/>
    <property type="evidence" value="ECO:0007669"/>
    <property type="project" value="TreeGrafter"/>
</dbReference>
<dbReference type="SUPFAM" id="SSF54913">
    <property type="entry name" value="GlnB-like"/>
    <property type="match status" value="1"/>
</dbReference>